<sequence>MYKQRHYLMDQWLHELVSIEVPRLVVGSQLSVSLQPFPLSSSTLFFLFDSLFPDEVAVQ</sequence>
<dbReference type="AlphaFoldDB" id="A0A9J6B7N8"/>
<reference evidence="1 2" key="1">
    <citation type="submission" date="2020-09" db="EMBL/GenBank/DDBJ databases">
        <title>De no assembly of potato wild relative species, Solanum commersonii.</title>
        <authorList>
            <person name="Cho K."/>
        </authorList>
    </citation>
    <scope>NUCLEOTIDE SEQUENCE [LARGE SCALE GENOMIC DNA]</scope>
    <source>
        <strain evidence="1">LZ3.2</strain>
        <tissue evidence="1">Leaf</tissue>
    </source>
</reference>
<dbReference type="EMBL" id="JACXVP010000001">
    <property type="protein sequence ID" value="KAG5632720.1"/>
    <property type="molecule type" value="Genomic_DNA"/>
</dbReference>
<dbReference type="Proteomes" id="UP000824120">
    <property type="component" value="Chromosome 1"/>
</dbReference>
<proteinExistence type="predicted"/>
<organism evidence="1 2">
    <name type="scientific">Solanum commersonii</name>
    <name type="common">Commerson's wild potato</name>
    <name type="synonym">Commerson's nightshade</name>
    <dbReference type="NCBI Taxonomy" id="4109"/>
    <lineage>
        <taxon>Eukaryota</taxon>
        <taxon>Viridiplantae</taxon>
        <taxon>Streptophyta</taxon>
        <taxon>Embryophyta</taxon>
        <taxon>Tracheophyta</taxon>
        <taxon>Spermatophyta</taxon>
        <taxon>Magnoliopsida</taxon>
        <taxon>eudicotyledons</taxon>
        <taxon>Gunneridae</taxon>
        <taxon>Pentapetalae</taxon>
        <taxon>asterids</taxon>
        <taxon>lamiids</taxon>
        <taxon>Solanales</taxon>
        <taxon>Solanaceae</taxon>
        <taxon>Solanoideae</taxon>
        <taxon>Solaneae</taxon>
        <taxon>Solanum</taxon>
    </lineage>
</organism>
<keyword evidence="2" id="KW-1185">Reference proteome</keyword>
<evidence type="ECO:0000313" key="2">
    <source>
        <dbReference type="Proteomes" id="UP000824120"/>
    </source>
</evidence>
<name>A0A9J6B7N8_SOLCO</name>
<gene>
    <name evidence="1" type="ORF">H5410_004437</name>
</gene>
<evidence type="ECO:0000313" key="1">
    <source>
        <dbReference type="EMBL" id="KAG5632720.1"/>
    </source>
</evidence>
<protein>
    <submittedName>
        <fullName evidence="1">Uncharacterized protein</fullName>
    </submittedName>
</protein>
<accession>A0A9J6B7N8</accession>
<comment type="caution">
    <text evidence="1">The sequence shown here is derived from an EMBL/GenBank/DDBJ whole genome shotgun (WGS) entry which is preliminary data.</text>
</comment>